<feature type="transmembrane region" description="Helical" evidence="2">
    <location>
        <begin position="273"/>
        <end position="297"/>
    </location>
</feature>
<proteinExistence type="predicted"/>
<comment type="caution">
    <text evidence="3">The sequence shown here is derived from an EMBL/GenBank/DDBJ whole genome shotgun (WGS) entry which is preliminary data.</text>
</comment>
<keyword evidence="4" id="KW-1185">Reference proteome</keyword>
<reference evidence="3" key="1">
    <citation type="journal article" date="2020" name="Stud. Mycol.">
        <title>101 Dothideomycetes genomes: a test case for predicting lifestyles and emergence of pathogens.</title>
        <authorList>
            <person name="Haridas S."/>
            <person name="Albert R."/>
            <person name="Binder M."/>
            <person name="Bloem J."/>
            <person name="Labutti K."/>
            <person name="Salamov A."/>
            <person name="Andreopoulos B."/>
            <person name="Baker S."/>
            <person name="Barry K."/>
            <person name="Bills G."/>
            <person name="Bluhm B."/>
            <person name="Cannon C."/>
            <person name="Castanera R."/>
            <person name="Culley D."/>
            <person name="Daum C."/>
            <person name="Ezra D."/>
            <person name="Gonzalez J."/>
            <person name="Henrissat B."/>
            <person name="Kuo A."/>
            <person name="Liang C."/>
            <person name="Lipzen A."/>
            <person name="Lutzoni F."/>
            <person name="Magnuson J."/>
            <person name="Mondo S."/>
            <person name="Nolan M."/>
            <person name="Ohm R."/>
            <person name="Pangilinan J."/>
            <person name="Park H.-J."/>
            <person name="Ramirez L."/>
            <person name="Alfaro M."/>
            <person name="Sun H."/>
            <person name="Tritt A."/>
            <person name="Yoshinaga Y."/>
            <person name="Zwiers L.-H."/>
            <person name="Turgeon B."/>
            <person name="Goodwin S."/>
            <person name="Spatafora J."/>
            <person name="Crous P."/>
            <person name="Grigoriev I."/>
        </authorList>
    </citation>
    <scope>NUCLEOTIDE SEQUENCE</scope>
    <source>
        <strain evidence="3">CBS 110217</strain>
    </source>
</reference>
<dbReference type="OrthoDB" id="3917128at2759"/>
<feature type="non-terminal residue" evidence="3">
    <location>
        <position position="1"/>
    </location>
</feature>
<feature type="non-terminal residue" evidence="3">
    <location>
        <position position="381"/>
    </location>
</feature>
<organism evidence="3 4">
    <name type="scientific">Setomelanomma holmii</name>
    <dbReference type="NCBI Taxonomy" id="210430"/>
    <lineage>
        <taxon>Eukaryota</taxon>
        <taxon>Fungi</taxon>
        <taxon>Dikarya</taxon>
        <taxon>Ascomycota</taxon>
        <taxon>Pezizomycotina</taxon>
        <taxon>Dothideomycetes</taxon>
        <taxon>Pleosporomycetidae</taxon>
        <taxon>Pleosporales</taxon>
        <taxon>Pleosporineae</taxon>
        <taxon>Phaeosphaeriaceae</taxon>
        <taxon>Setomelanomma</taxon>
    </lineage>
</organism>
<protein>
    <submittedName>
        <fullName evidence="3">Uncharacterized protein</fullName>
    </submittedName>
</protein>
<gene>
    <name evidence="3" type="ORF">EK21DRAFT_22412</name>
</gene>
<feature type="region of interest" description="Disordered" evidence="1">
    <location>
        <begin position="333"/>
        <end position="381"/>
    </location>
</feature>
<keyword evidence="2" id="KW-0472">Membrane</keyword>
<dbReference type="AlphaFoldDB" id="A0A9P4H418"/>
<evidence type="ECO:0000313" key="3">
    <source>
        <dbReference type="EMBL" id="KAF2027818.1"/>
    </source>
</evidence>
<evidence type="ECO:0000256" key="2">
    <source>
        <dbReference type="SAM" id="Phobius"/>
    </source>
</evidence>
<sequence length="381" mass="44675">EACARPIKDVVTILPGSFYTAKVRCYNCPYHKFVDREWKLNFGDTDLFFEIALSHDNRTIHVNNQHFFPKLPTIPRPPDVWLKQLQPGFSYRNLSDALDCVHDECTRFYHDTIRIDYFYTAGEAEDSEDTDRGLRQWQFGLDAIGTNPGYLNDPKWGFDNPKQQMLQVVVEGTEVKTAKYKGEADMKAADGLFGPYGQAETIYDYNIVEVKLVERKFQFPAKKPLTLREKISRFFGYNVWQEEDHRLVYMQEQWGRYGKEGTLRDIFGEFIHWQWWELTGIIFGSTIACILTLFGLYKLFFWVKQQKELMGWNGMDDVWDKLRREREEEENALLDGRYRDEPDDGGSSRLPRYTDDLDVMKPLPSKPLPDKPLPEVPLIDA</sequence>
<name>A0A9P4H418_9PLEO</name>
<dbReference type="Proteomes" id="UP000799777">
    <property type="component" value="Unassembled WGS sequence"/>
</dbReference>
<accession>A0A9P4H418</accession>
<keyword evidence="2" id="KW-0812">Transmembrane</keyword>
<evidence type="ECO:0000313" key="4">
    <source>
        <dbReference type="Proteomes" id="UP000799777"/>
    </source>
</evidence>
<evidence type="ECO:0000256" key="1">
    <source>
        <dbReference type="SAM" id="MobiDB-lite"/>
    </source>
</evidence>
<keyword evidence="2" id="KW-1133">Transmembrane helix</keyword>
<dbReference type="EMBL" id="ML978221">
    <property type="protein sequence ID" value="KAF2027818.1"/>
    <property type="molecule type" value="Genomic_DNA"/>
</dbReference>